<gene>
    <name evidence="1" type="ORF">KIL84_005027</name>
</gene>
<proteinExistence type="predicted"/>
<keyword evidence="2" id="KW-1185">Reference proteome</keyword>
<reference evidence="1" key="1">
    <citation type="submission" date="2021-09" db="EMBL/GenBank/DDBJ databases">
        <title>The genome of Mauremys mutica provides insights into the evolution of semi-aquatic lifestyle.</title>
        <authorList>
            <person name="Gong S."/>
            <person name="Gao Y."/>
        </authorList>
    </citation>
    <scope>NUCLEOTIDE SEQUENCE</scope>
    <source>
        <strain evidence="1">MM-2020</strain>
        <tissue evidence="1">Muscle</tissue>
    </source>
</reference>
<dbReference type="Proteomes" id="UP000827986">
    <property type="component" value="Unassembled WGS sequence"/>
</dbReference>
<protein>
    <submittedName>
        <fullName evidence="1">Uncharacterized protein</fullName>
    </submittedName>
</protein>
<sequence length="155" mass="16941">MLETDRCPSTPCLRSSKGSFSSCVHRINVEDDSQREVGSHLECAIIDYVLDQILGKCISGLCYDNKNLTSVNFTEEIVVESMDEVVVARKALESSAANVCQKINPVAIAGDFTYLGSVVNNMGGIERTRSPPCKTSVSNWAPLQEGLLQTKRPDK</sequence>
<organism evidence="1 2">
    <name type="scientific">Mauremys mutica</name>
    <name type="common">yellowpond turtle</name>
    <dbReference type="NCBI Taxonomy" id="74926"/>
    <lineage>
        <taxon>Eukaryota</taxon>
        <taxon>Metazoa</taxon>
        <taxon>Chordata</taxon>
        <taxon>Craniata</taxon>
        <taxon>Vertebrata</taxon>
        <taxon>Euteleostomi</taxon>
        <taxon>Archelosauria</taxon>
        <taxon>Testudinata</taxon>
        <taxon>Testudines</taxon>
        <taxon>Cryptodira</taxon>
        <taxon>Durocryptodira</taxon>
        <taxon>Testudinoidea</taxon>
        <taxon>Geoemydidae</taxon>
        <taxon>Geoemydinae</taxon>
        <taxon>Mauremys</taxon>
    </lineage>
</organism>
<evidence type="ECO:0000313" key="2">
    <source>
        <dbReference type="Proteomes" id="UP000827986"/>
    </source>
</evidence>
<name>A0A9D3XK65_9SAUR</name>
<accession>A0A9D3XK65</accession>
<evidence type="ECO:0000313" key="1">
    <source>
        <dbReference type="EMBL" id="KAH1181301.1"/>
    </source>
</evidence>
<dbReference type="AlphaFoldDB" id="A0A9D3XK65"/>
<dbReference type="EMBL" id="JAHDVG010000468">
    <property type="protein sequence ID" value="KAH1181301.1"/>
    <property type="molecule type" value="Genomic_DNA"/>
</dbReference>
<comment type="caution">
    <text evidence="1">The sequence shown here is derived from an EMBL/GenBank/DDBJ whole genome shotgun (WGS) entry which is preliminary data.</text>
</comment>